<organism evidence="1 2">
    <name type="scientific">Pseudomonas alkylphenolica</name>
    <dbReference type="NCBI Taxonomy" id="237609"/>
    <lineage>
        <taxon>Bacteria</taxon>
        <taxon>Pseudomonadati</taxon>
        <taxon>Pseudomonadota</taxon>
        <taxon>Gammaproteobacteria</taxon>
        <taxon>Pseudomonadales</taxon>
        <taxon>Pseudomonadaceae</taxon>
        <taxon>Pseudomonas</taxon>
    </lineage>
</organism>
<proteinExistence type="predicted"/>
<name>A0A077FBA0_9PSED</name>
<dbReference type="EMBL" id="CP009048">
    <property type="protein sequence ID" value="AIL62548.1"/>
    <property type="molecule type" value="Genomic_DNA"/>
</dbReference>
<gene>
    <name evidence="1" type="ORF">PSAKL28_33890</name>
</gene>
<accession>A0A077FBA0</accession>
<reference evidence="1 2" key="1">
    <citation type="submission" date="2014-07" db="EMBL/GenBank/DDBJ databases">
        <authorList>
            <person name="Lee K."/>
            <person name="Lim J.Y."/>
            <person name="Hwang I."/>
        </authorList>
    </citation>
    <scope>NUCLEOTIDE SEQUENCE [LARGE SCALE GENOMIC DNA]</scope>
    <source>
        <strain evidence="1 2">KL28</strain>
    </source>
</reference>
<dbReference type="HOGENOM" id="CLU_2059336_0_0_6"/>
<evidence type="ECO:0000313" key="2">
    <source>
        <dbReference type="Proteomes" id="UP000028931"/>
    </source>
</evidence>
<evidence type="ECO:0000313" key="1">
    <source>
        <dbReference type="EMBL" id="AIL62548.1"/>
    </source>
</evidence>
<sequence>MIGALVGSASSFAGIWVQSRYQHRRAMAKMVKESAVKGRDDLVDWSVKTGRGGPIPPVVLFVHYHTELFKLMGKGQLTQKRLKKRHDANKEMWQLIHQMDEQRRAWLMLMTCFIQPPPT</sequence>
<protein>
    <submittedName>
        <fullName evidence="1">Uncharacterized protein</fullName>
    </submittedName>
</protein>
<dbReference type="Proteomes" id="UP000028931">
    <property type="component" value="Chromosome"/>
</dbReference>
<dbReference type="AlphaFoldDB" id="A0A077FBA0"/>
<dbReference type="KEGG" id="palk:PSAKL28_33890"/>